<evidence type="ECO:0000313" key="1">
    <source>
        <dbReference type="EMBL" id="GAG92668.1"/>
    </source>
</evidence>
<comment type="caution">
    <text evidence="1">The sequence shown here is derived from an EMBL/GenBank/DDBJ whole genome shotgun (WGS) entry which is preliminary data.</text>
</comment>
<evidence type="ECO:0008006" key="2">
    <source>
        <dbReference type="Google" id="ProtNLM"/>
    </source>
</evidence>
<feature type="non-terminal residue" evidence="1">
    <location>
        <position position="1"/>
    </location>
</feature>
<gene>
    <name evidence="1" type="ORF">S01H4_40607</name>
</gene>
<name>X1C8D6_9ZZZZ</name>
<protein>
    <recommendedName>
        <fullName evidence="2">PilZ domain-containing protein</fullName>
    </recommendedName>
</protein>
<sequence length="115" mass="12912">KSADPLSPGDSLTMEFLLPGTLNSIELAGEVMYSRVHEEEHGQDEDVHVAGIQFSDLKEPYHGMIRDYTLKMLNNEELLRDGGILLVLDDLRNLPPEDRLKAYNILIKKGSGHIL</sequence>
<accession>X1C8D6</accession>
<reference evidence="1" key="1">
    <citation type="journal article" date="2014" name="Front. Microbiol.">
        <title>High frequency of phylogenetically diverse reductive dehalogenase-homologous genes in deep subseafloor sedimentary metagenomes.</title>
        <authorList>
            <person name="Kawai M."/>
            <person name="Futagami T."/>
            <person name="Toyoda A."/>
            <person name="Takaki Y."/>
            <person name="Nishi S."/>
            <person name="Hori S."/>
            <person name="Arai W."/>
            <person name="Tsubouchi T."/>
            <person name="Morono Y."/>
            <person name="Uchiyama I."/>
            <person name="Ito T."/>
            <person name="Fujiyama A."/>
            <person name="Inagaki F."/>
            <person name="Takami H."/>
        </authorList>
    </citation>
    <scope>NUCLEOTIDE SEQUENCE</scope>
    <source>
        <strain evidence="1">Expedition CK06-06</strain>
    </source>
</reference>
<proteinExistence type="predicted"/>
<dbReference type="EMBL" id="BART01022135">
    <property type="protein sequence ID" value="GAG92668.1"/>
    <property type="molecule type" value="Genomic_DNA"/>
</dbReference>
<dbReference type="Gene3D" id="2.40.10.220">
    <property type="entry name" value="predicted glycosyltransferase like domains"/>
    <property type="match status" value="1"/>
</dbReference>
<dbReference type="AlphaFoldDB" id="X1C8D6"/>
<organism evidence="1">
    <name type="scientific">marine sediment metagenome</name>
    <dbReference type="NCBI Taxonomy" id="412755"/>
    <lineage>
        <taxon>unclassified sequences</taxon>
        <taxon>metagenomes</taxon>
        <taxon>ecological metagenomes</taxon>
    </lineage>
</organism>